<proteinExistence type="predicted"/>
<protein>
    <recommendedName>
        <fullName evidence="4">Outer membrane protein beta-barrel domain-containing protein</fullName>
    </recommendedName>
</protein>
<dbReference type="STRING" id="1817772.A2527_02555"/>
<sequence length="192" mass="20782">MAKRTLLLLFAVLLMAAPVKAETWVSASLPTSFSFSSYGNPLYDFDQVSSTSTAGYSLLASLPVPLLPIVGLSEFVVQLVPSSPAITGTNQMRLNTYDVAFDFSGKNVGFLLGYGAGKATFECAQSDCSNLTFYQREVIQYFGQLGVPFGTNADFHLEARRVIGRVQVDSGVQALDLDLQGMLFAFGFRIGF</sequence>
<dbReference type="AlphaFoldDB" id="A0A1F6GFR7"/>
<dbReference type="Proteomes" id="UP000178449">
    <property type="component" value="Unassembled WGS sequence"/>
</dbReference>
<reference evidence="2 3" key="1">
    <citation type="journal article" date="2016" name="Nat. Commun.">
        <title>Thousands of microbial genomes shed light on interconnected biogeochemical processes in an aquifer system.</title>
        <authorList>
            <person name="Anantharaman K."/>
            <person name="Brown C.T."/>
            <person name="Hug L.A."/>
            <person name="Sharon I."/>
            <person name="Castelle C.J."/>
            <person name="Probst A.J."/>
            <person name="Thomas B.C."/>
            <person name="Singh A."/>
            <person name="Wilkins M.J."/>
            <person name="Karaoz U."/>
            <person name="Brodie E.L."/>
            <person name="Williams K.H."/>
            <person name="Hubbard S.S."/>
            <person name="Banfield J.F."/>
        </authorList>
    </citation>
    <scope>NUCLEOTIDE SEQUENCE [LARGE SCALE GENOMIC DNA]</scope>
</reference>
<dbReference type="EMBL" id="MFNE01000006">
    <property type="protein sequence ID" value="OGG96957.1"/>
    <property type="molecule type" value="Genomic_DNA"/>
</dbReference>
<keyword evidence="1" id="KW-0732">Signal</keyword>
<organism evidence="2 3">
    <name type="scientific">Candidatus Lambdaproteobacteria bacterium RIFOXYD2_FULL_50_16</name>
    <dbReference type="NCBI Taxonomy" id="1817772"/>
    <lineage>
        <taxon>Bacteria</taxon>
        <taxon>Pseudomonadati</taxon>
        <taxon>Pseudomonadota</taxon>
        <taxon>Candidatus Lambdaproteobacteria</taxon>
    </lineage>
</organism>
<evidence type="ECO:0000256" key="1">
    <source>
        <dbReference type="SAM" id="SignalP"/>
    </source>
</evidence>
<name>A0A1F6GFR7_9PROT</name>
<comment type="caution">
    <text evidence="2">The sequence shown here is derived from an EMBL/GenBank/DDBJ whole genome shotgun (WGS) entry which is preliminary data.</text>
</comment>
<evidence type="ECO:0000313" key="3">
    <source>
        <dbReference type="Proteomes" id="UP000178449"/>
    </source>
</evidence>
<feature type="chain" id="PRO_5009524662" description="Outer membrane protein beta-barrel domain-containing protein" evidence="1">
    <location>
        <begin position="22"/>
        <end position="192"/>
    </location>
</feature>
<accession>A0A1F6GFR7</accession>
<feature type="signal peptide" evidence="1">
    <location>
        <begin position="1"/>
        <end position="21"/>
    </location>
</feature>
<evidence type="ECO:0008006" key="4">
    <source>
        <dbReference type="Google" id="ProtNLM"/>
    </source>
</evidence>
<evidence type="ECO:0000313" key="2">
    <source>
        <dbReference type="EMBL" id="OGG96957.1"/>
    </source>
</evidence>
<gene>
    <name evidence="2" type="ORF">A2527_02555</name>
</gene>